<dbReference type="AlphaFoldDB" id="A0A6G9IBV1"/>
<dbReference type="InParanoid" id="A0A6G9IBV1"/>
<organism evidence="2 3">
    <name type="scientific">Zophobihabitans entericus</name>
    <dbReference type="NCBI Taxonomy" id="1635327"/>
    <lineage>
        <taxon>Bacteria</taxon>
        <taxon>Pseudomonadati</taxon>
        <taxon>Pseudomonadota</taxon>
        <taxon>Gammaproteobacteria</taxon>
        <taxon>Orbales</taxon>
        <taxon>Orbaceae</taxon>
        <taxon>Zophobihabitans</taxon>
    </lineage>
</organism>
<gene>
    <name evidence="2" type="ORF">IPMB12_06200</name>
</gene>
<dbReference type="RefSeq" id="WP_166915999.1">
    <property type="nucleotide sequence ID" value="NZ_CP050253.1"/>
</dbReference>
<protein>
    <submittedName>
        <fullName evidence="2">Uncharacterized protein</fullName>
    </submittedName>
</protein>
<keyword evidence="1" id="KW-1133">Transmembrane helix</keyword>
<keyword evidence="3" id="KW-1185">Reference proteome</keyword>
<dbReference type="EMBL" id="CP050253">
    <property type="protein sequence ID" value="QIQ21312.1"/>
    <property type="molecule type" value="Genomic_DNA"/>
</dbReference>
<keyword evidence="1" id="KW-0472">Membrane</keyword>
<accession>A0A6G9IBV1</accession>
<dbReference type="Proteomes" id="UP000501168">
    <property type="component" value="Chromosome"/>
</dbReference>
<evidence type="ECO:0000256" key="1">
    <source>
        <dbReference type="SAM" id="Phobius"/>
    </source>
</evidence>
<dbReference type="KEGG" id="orb:IPMB12_06200"/>
<feature type="transmembrane region" description="Helical" evidence="1">
    <location>
        <begin position="21"/>
        <end position="42"/>
    </location>
</feature>
<name>A0A6G9IBV1_9GAMM</name>
<evidence type="ECO:0000313" key="2">
    <source>
        <dbReference type="EMBL" id="QIQ21312.1"/>
    </source>
</evidence>
<dbReference type="InterPro" id="IPR031582">
    <property type="entry name" value="TadF"/>
</dbReference>
<reference evidence="2 3" key="1">
    <citation type="submission" date="2020-03" db="EMBL/GenBank/DDBJ databases">
        <title>Complete genome sequence of Orbus sp. IPMB12 (BCRC 80908).</title>
        <authorList>
            <person name="Lo W.-S."/>
            <person name="Chang T.-H."/>
            <person name="Kuo C.-H."/>
        </authorList>
    </citation>
    <scope>NUCLEOTIDE SEQUENCE [LARGE SCALE GENOMIC DNA]</scope>
    <source>
        <strain evidence="2 3">IPMB12</strain>
    </source>
</reference>
<dbReference type="Pfam" id="PF16964">
    <property type="entry name" value="TadF"/>
    <property type="match status" value="1"/>
</dbReference>
<proteinExistence type="predicted"/>
<sequence length="227" mass="24505">MLLDKKMINLNKLKCIKDEHGALSIEFAMTFLGVILVLFLVYDFYVAMALQGKLDRSTYSAATAFRERTYFYRGGGGNVEAIDQAQVEQLEDLLSGLMGLNSVEIKVEALYITGSSSNPSDIGMATKEVVGFCGVSGCSSSYFSSLPDFDSLYNLAAYSQLNRWVPLYRISACVANSESLFKRAVNGLGVGDGINELCTSSVVVSRCSGNCETPTSITPPAIPLPLP</sequence>
<evidence type="ECO:0000313" key="3">
    <source>
        <dbReference type="Proteomes" id="UP000501168"/>
    </source>
</evidence>
<keyword evidence="1" id="KW-0812">Transmembrane</keyword>